<dbReference type="EMBL" id="ANOF01000127">
    <property type="protein sequence ID" value="EMI25374.1"/>
    <property type="molecule type" value="Genomic_DNA"/>
</dbReference>
<dbReference type="Gene3D" id="3.40.50.300">
    <property type="entry name" value="P-loop containing nucleotide triphosphate hydrolases"/>
    <property type="match status" value="1"/>
</dbReference>
<evidence type="ECO:0000313" key="1">
    <source>
        <dbReference type="EMBL" id="EMI25374.1"/>
    </source>
</evidence>
<gene>
    <name evidence="1" type="ORF">RESH_04099</name>
</gene>
<dbReference type="PATRIC" id="fig|1263868.3.peg.4439"/>
<sequence>MVVVLSPSKGSLEKDWQRLVALRSRLPNLSGGVYVDACRTNSSGEQDNGSNSLSPMTSTELHIVAGAAGVGKSTFGMDLARKLAGVLLDSDTVTEPVVRAGLAAAGLDPADRDSPEYKRLFRDAVYECLFQTASDNLQHIHVVIVGPFTRELGDPSWPIQLAERFGVTPTVWYLTCDDEIRRQRIEQRANPRDQAKLIDWQQHVSGAPVAKPAFAVQFVDTSD</sequence>
<dbReference type="SUPFAM" id="SSF52540">
    <property type="entry name" value="P-loop containing nucleoside triphosphate hydrolases"/>
    <property type="match status" value="1"/>
</dbReference>
<dbReference type="STRING" id="1263868.RESH_04099"/>
<dbReference type="Proteomes" id="UP000011996">
    <property type="component" value="Unassembled WGS sequence"/>
</dbReference>
<dbReference type="AlphaFoldDB" id="M5SGR2"/>
<dbReference type="InterPro" id="IPR027417">
    <property type="entry name" value="P-loop_NTPase"/>
</dbReference>
<organism evidence="1 2">
    <name type="scientific">Rhodopirellula europaea SH398</name>
    <dbReference type="NCBI Taxonomy" id="1263868"/>
    <lineage>
        <taxon>Bacteria</taxon>
        <taxon>Pseudomonadati</taxon>
        <taxon>Planctomycetota</taxon>
        <taxon>Planctomycetia</taxon>
        <taxon>Pirellulales</taxon>
        <taxon>Pirellulaceae</taxon>
        <taxon>Rhodopirellula</taxon>
    </lineage>
</organism>
<accession>M5SGR2</accession>
<proteinExistence type="predicted"/>
<reference evidence="1 2" key="1">
    <citation type="journal article" date="2013" name="Mar. Genomics">
        <title>Expression of sulfatases in Rhodopirellula baltica and the diversity of sulfatases in the genus Rhodopirellula.</title>
        <authorList>
            <person name="Wegner C.E."/>
            <person name="Richter-Heitmann T."/>
            <person name="Klindworth A."/>
            <person name="Klockow C."/>
            <person name="Richter M."/>
            <person name="Achstetter T."/>
            <person name="Glockner F.O."/>
            <person name="Harder J."/>
        </authorList>
    </citation>
    <scope>NUCLEOTIDE SEQUENCE [LARGE SCALE GENOMIC DNA]</scope>
    <source>
        <strain evidence="1 2">SH398</strain>
    </source>
</reference>
<evidence type="ECO:0000313" key="2">
    <source>
        <dbReference type="Proteomes" id="UP000011996"/>
    </source>
</evidence>
<comment type="caution">
    <text evidence="1">The sequence shown here is derived from an EMBL/GenBank/DDBJ whole genome shotgun (WGS) entry which is preliminary data.</text>
</comment>
<dbReference type="Pfam" id="PF13671">
    <property type="entry name" value="AAA_33"/>
    <property type="match status" value="1"/>
</dbReference>
<protein>
    <submittedName>
        <fullName evidence="1">Uncharacterized protein</fullName>
    </submittedName>
</protein>
<name>M5SGR2_9BACT</name>